<feature type="transmembrane region" description="Helical" evidence="7">
    <location>
        <begin position="373"/>
        <end position="393"/>
    </location>
</feature>
<dbReference type="EMBL" id="KK113282">
    <property type="protein sequence ID" value="KFM59811.1"/>
    <property type="molecule type" value="Genomic_DNA"/>
</dbReference>
<feature type="transmembrane region" description="Helical" evidence="7">
    <location>
        <begin position="303"/>
        <end position="326"/>
    </location>
</feature>
<comment type="subcellular location">
    <subcellularLocation>
        <location evidence="1">Membrane</location>
        <topology evidence="1">Multi-pass membrane protein</topology>
    </subcellularLocation>
</comment>
<feature type="transmembrane region" description="Helical" evidence="7">
    <location>
        <begin position="213"/>
        <end position="234"/>
    </location>
</feature>
<feature type="transmembrane region" description="Helical" evidence="7">
    <location>
        <begin position="275"/>
        <end position="297"/>
    </location>
</feature>
<dbReference type="InterPro" id="IPR038770">
    <property type="entry name" value="Na+/solute_symporter_sf"/>
</dbReference>
<dbReference type="Gene3D" id="1.20.1530.20">
    <property type="match status" value="1"/>
</dbReference>
<evidence type="ECO:0000313" key="8">
    <source>
        <dbReference type="EMBL" id="KFM59811.1"/>
    </source>
</evidence>
<dbReference type="Proteomes" id="UP000054359">
    <property type="component" value="Unassembled WGS sequence"/>
</dbReference>
<keyword evidence="4" id="KW-0769">Symport</keyword>
<dbReference type="Pfam" id="PF01758">
    <property type="entry name" value="SBF"/>
    <property type="match status" value="1"/>
</dbReference>
<protein>
    <submittedName>
        <fullName evidence="8">p3 protein</fullName>
    </submittedName>
</protein>
<keyword evidence="5 7" id="KW-1133">Transmembrane helix</keyword>
<keyword evidence="6 7" id="KW-0472">Membrane</keyword>
<dbReference type="AlphaFoldDB" id="A0A087T3X2"/>
<dbReference type="InterPro" id="IPR004710">
    <property type="entry name" value="Bilac:Na_transpt"/>
</dbReference>
<dbReference type="OrthoDB" id="203097at2759"/>
<evidence type="ECO:0000256" key="1">
    <source>
        <dbReference type="ARBA" id="ARBA00004141"/>
    </source>
</evidence>
<dbReference type="InterPro" id="IPR002657">
    <property type="entry name" value="BilAc:Na_symport/Acr3"/>
</dbReference>
<dbReference type="PANTHER" id="PTHR10361">
    <property type="entry name" value="SODIUM-BILE ACID COTRANSPORTER"/>
    <property type="match status" value="1"/>
</dbReference>
<evidence type="ECO:0000313" key="9">
    <source>
        <dbReference type="Proteomes" id="UP000054359"/>
    </source>
</evidence>
<dbReference type="GO" id="GO:0016020">
    <property type="term" value="C:membrane"/>
    <property type="evidence" value="ECO:0007669"/>
    <property type="project" value="UniProtKB-SubCell"/>
</dbReference>
<feature type="transmembrane region" description="Helical" evidence="7">
    <location>
        <begin position="435"/>
        <end position="456"/>
    </location>
</feature>
<evidence type="ECO:0000256" key="7">
    <source>
        <dbReference type="SAM" id="Phobius"/>
    </source>
</evidence>
<evidence type="ECO:0000256" key="4">
    <source>
        <dbReference type="ARBA" id="ARBA00022847"/>
    </source>
</evidence>
<reference evidence="8 9" key="1">
    <citation type="submission" date="2013-11" db="EMBL/GenBank/DDBJ databases">
        <title>Genome sequencing of Stegodyphus mimosarum.</title>
        <authorList>
            <person name="Bechsgaard J."/>
        </authorList>
    </citation>
    <scope>NUCLEOTIDE SEQUENCE [LARGE SCALE GENOMIC DNA]</scope>
</reference>
<sequence length="514" mass="56660">MASMVILGIITLYFFFISPLVFTAAEVAVVQPKYQLLMPRIDFFPQELKAVVEEKLRHVSFGITWENITDTFPTSTLKNFDGDFHVSVKSDNPEILEIINSSYPDCIQSRDEPKNFSFTVKGVFLGYTKVTVNLTAAPKGCLNVNSMENFVSKSPENSKTFDLSVSVIRSPSFLVDVVTGIMAALVAFNYINMGVQLDLHCIGKVLKKPVGPAIGFVCQFLFMPVASFGISLLLLDDISLRLGLFTLGCSPGGSMSNFWTLLFNGDVNLSVTMTFISTIAALAMMPLWIFTLGASLFRDRNATIPYVNLAGSLILLTLPIGIGLLIQQYSPRLSKISRKIIRPFTLICVAVGISVGLYANSFVFSLFTWQVVLSGLGIAWGGYCFGALMAWLFRLERSQIIAVSIETAFQNPAVAFVLLLLSLPQPDADLSSVPVIAQLMLTGLPMWALLVITRVYKKVKACCEKMKEEDIEKPEIDTVQKAYWALAVEPPSDDENANLETKQPKVEIIRITSS</sequence>
<evidence type="ECO:0000256" key="5">
    <source>
        <dbReference type="ARBA" id="ARBA00022989"/>
    </source>
</evidence>
<feature type="transmembrane region" description="Helical" evidence="7">
    <location>
        <begin position="400"/>
        <end position="423"/>
    </location>
</feature>
<evidence type="ECO:0000256" key="2">
    <source>
        <dbReference type="ARBA" id="ARBA00006528"/>
    </source>
</evidence>
<keyword evidence="4" id="KW-0813">Transport</keyword>
<organism evidence="8 9">
    <name type="scientific">Stegodyphus mimosarum</name>
    <name type="common">African social velvet spider</name>
    <dbReference type="NCBI Taxonomy" id="407821"/>
    <lineage>
        <taxon>Eukaryota</taxon>
        <taxon>Metazoa</taxon>
        <taxon>Ecdysozoa</taxon>
        <taxon>Arthropoda</taxon>
        <taxon>Chelicerata</taxon>
        <taxon>Arachnida</taxon>
        <taxon>Araneae</taxon>
        <taxon>Araneomorphae</taxon>
        <taxon>Entelegynae</taxon>
        <taxon>Eresoidea</taxon>
        <taxon>Eresidae</taxon>
        <taxon>Stegodyphus</taxon>
    </lineage>
</organism>
<feature type="transmembrane region" description="Helical" evidence="7">
    <location>
        <begin position="346"/>
        <end position="367"/>
    </location>
</feature>
<accession>A0A087T3X2</accession>
<proteinExistence type="inferred from homology"/>
<evidence type="ECO:0000256" key="6">
    <source>
        <dbReference type="ARBA" id="ARBA00023136"/>
    </source>
</evidence>
<dbReference type="STRING" id="407821.A0A087T3X2"/>
<gene>
    <name evidence="8" type="ORF">X975_06638</name>
</gene>
<feature type="transmembrane region" description="Helical" evidence="7">
    <location>
        <begin position="240"/>
        <end position="263"/>
    </location>
</feature>
<feature type="transmembrane region" description="Helical" evidence="7">
    <location>
        <begin position="173"/>
        <end position="192"/>
    </location>
</feature>
<evidence type="ECO:0000256" key="3">
    <source>
        <dbReference type="ARBA" id="ARBA00022692"/>
    </source>
</evidence>
<feature type="non-terminal residue" evidence="8">
    <location>
        <position position="514"/>
    </location>
</feature>
<comment type="similarity">
    <text evidence="2">Belongs to the bile acid:sodium symporter (BASS) (TC 2.A.28) family.</text>
</comment>
<dbReference type="GO" id="GO:0015293">
    <property type="term" value="F:symporter activity"/>
    <property type="evidence" value="ECO:0007669"/>
    <property type="project" value="UniProtKB-KW"/>
</dbReference>
<dbReference type="OMA" id="ASQFILM"/>
<name>A0A087T3X2_STEMI</name>
<dbReference type="PANTHER" id="PTHR10361:SF28">
    <property type="entry name" value="P3 PROTEIN-RELATED"/>
    <property type="match status" value="1"/>
</dbReference>
<keyword evidence="9" id="KW-1185">Reference proteome</keyword>
<keyword evidence="3 7" id="KW-0812">Transmembrane</keyword>